<reference evidence="2" key="2">
    <citation type="journal article" date="2015" name="Data Brief">
        <title>Shoot transcriptome of the giant reed, Arundo donax.</title>
        <authorList>
            <person name="Barrero R.A."/>
            <person name="Guerrero F.D."/>
            <person name="Moolhuijzen P."/>
            <person name="Goolsby J.A."/>
            <person name="Tidwell J."/>
            <person name="Bellgard S.E."/>
            <person name="Bellgard M.I."/>
        </authorList>
    </citation>
    <scope>NUCLEOTIDE SEQUENCE</scope>
    <source>
        <tissue evidence="2">Shoot tissue taken approximately 20 cm above the soil surface</tissue>
    </source>
</reference>
<reference evidence="2" key="1">
    <citation type="submission" date="2014-09" db="EMBL/GenBank/DDBJ databases">
        <authorList>
            <person name="Magalhaes I.L.F."/>
            <person name="Oliveira U."/>
            <person name="Santos F.R."/>
            <person name="Vidigal T.H.D.A."/>
            <person name="Brescovit A.D."/>
            <person name="Santos A.J."/>
        </authorList>
    </citation>
    <scope>NUCLEOTIDE SEQUENCE</scope>
    <source>
        <tissue evidence="2">Shoot tissue taken approximately 20 cm above the soil surface</tissue>
    </source>
</reference>
<name>A0A0A9BAU3_ARUDO</name>
<feature type="region of interest" description="Disordered" evidence="1">
    <location>
        <begin position="76"/>
        <end position="124"/>
    </location>
</feature>
<organism evidence="2">
    <name type="scientific">Arundo donax</name>
    <name type="common">Giant reed</name>
    <name type="synonym">Donax arundinaceus</name>
    <dbReference type="NCBI Taxonomy" id="35708"/>
    <lineage>
        <taxon>Eukaryota</taxon>
        <taxon>Viridiplantae</taxon>
        <taxon>Streptophyta</taxon>
        <taxon>Embryophyta</taxon>
        <taxon>Tracheophyta</taxon>
        <taxon>Spermatophyta</taxon>
        <taxon>Magnoliopsida</taxon>
        <taxon>Liliopsida</taxon>
        <taxon>Poales</taxon>
        <taxon>Poaceae</taxon>
        <taxon>PACMAD clade</taxon>
        <taxon>Arundinoideae</taxon>
        <taxon>Arundineae</taxon>
        <taxon>Arundo</taxon>
    </lineage>
</organism>
<dbReference type="AlphaFoldDB" id="A0A0A9BAU3"/>
<feature type="compositionally biased region" description="Low complexity" evidence="1">
    <location>
        <begin position="76"/>
        <end position="93"/>
    </location>
</feature>
<evidence type="ECO:0000256" key="1">
    <source>
        <dbReference type="SAM" id="MobiDB-lite"/>
    </source>
</evidence>
<dbReference type="EMBL" id="GBRH01238607">
    <property type="protein sequence ID" value="JAD59288.1"/>
    <property type="molecule type" value="Transcribed_RNA"/>
</dbReference>
<proteinExistence type="predicted"/>
<feature type="region of interest" description="Disordered" evidence="1">
    <location>
        <begin position="20"/>
        <end position="51"/>
    </location>
</feature>
<protein>
    <submittedName>
        <fullName evidence="2">Uncharacterized protein</fullName>
    </submittedName>
</protein>
<evidence type="ECO:0000313" key="2">
    <source>
        <dbReference type="EMBL" id="JAD59288.1"/>
    </source>
</evidence>
<sequence>MLTALCCPSAVATACSDSPPALHHRDCSARASPATLGTPGHRSHTPLRPTGLERCLQDSAGACVDEEARWTLPWMSHARSPSSARSSFPGASHPQPCAPECSLSPFAHSPDPPSTNRVKVTRPD</sequence>
<accession>A0A0A9BAU3</accession>